<organism evidence="1">
    <name type="scientific">Octopus bimaculoides</name>
    <name type="common">California two-spotted octopus</name>
    <dbReference type="NCBI Taxonomy" id="37653"/>
    <lineage>
        <taxon>Eukaryota</taxon>
        <taxon>Metazoa</taxon>
        <taxon>Spiralia</taxon>
        <taxon>Lophotrochozoa</taxon>
        <taxon>Mollusca</taxon>
        <taxon>Cephalopoda</taxon>
        <taxon>Coleoidea</taxon>
        <taxon>Octopodiformes</taxon>
        <taxon>Octopoda</taxon>
        <taxon>Incirrata</taxon>
        <taxon>Octopodidae</taxon>
        <taxon>Octopus</taxon>
    </lineage>
</organism>
<sequence length="52" mass="6239">THAHMQNLYRHTLFHLSRSLFFLSHTNTDSHTCIQLYKDLHRHTGTFTYAHT</sequence>
<feature type="non-terminal residue" evidence="1">
    <location>
        <position position="1"/>
    </location>
</feature>
<evidence type="ECO:0000313" key="1">
    <source>
        <dbReference type="EMBL" id="KOF98095.1"/>
    </source>
</evidence>
<gene>
    <name evidence="1" type="ORF">OCBIM_22027291mg</name>
</gene>
<name>A0A0L8IAQ7_OCTBM</name>
<accession>A0A0L8IAQ7</accession>
<reference evidence="1" key="1">
    <citation type="submission" date="2015-07" db="EMBL/GenBank/DDBJ databases">
        <title>MeaNS - Measles Nucleotide Surveillance Program.</title>
        <authorList>
            <person name="Tran T."/>
            <person name="Druce J."/>
        </authorList>
    </citation>
    <scope>NUCLEOTIDE SEQUENCE</scope>
    <source>
        <strain evidence="1">UCB-OBI-ISO-001</strain>
        <tissue evidence="1">Gonad</tissue>
    </source>
</reference>
<dbReference type="EMBL" id="KQ416218">
    <property type="protein sequence ID" value="KOF98095.1"/>
    <property type="molecule type" value="Genomic_DNA"/>
</dbReference>
<protein>
    <submittedName>
        <fullName evidence="1">Uncharacterized protein</fullName>
    </submittedName>
</protein>
<dbReference type="AlphaFoldDB" id="A0A0L8IAQ7"/>
<proteinExistence type="predicted"/>